<dbReference type="EMBL" id="FTNO01000004">
    <property type="protein sequence ID" value="SIR75169.1"/>
    <property type="molecule type" value="Genomic_DNA"/>
</dbReference>
<dbReference type="Proteomes" id="UP000186914">
    <property type="component" value="Unassembled WGS sequence"/>
</dbReference>
<evidence type="ECO:0000313" key="1">
    <source>
        <dbReference type="EMBL" id="SIR75169.1"/>
    </source>
</evidence>
<sequence>MNDDRTDVLVLRSDTHGLPAAEYAAILDNQLPNLCVRCAQTPSQEREFISDAKIVSSVRIDENLLEYAENLQLFAGVAAGYNHLPLQTLADMGVVLTSPHHKRRGFLEEDITVARFLGNEGRFRVFPHRLPPNYDRGCALQCV</sequence>
<protein>
    <recommendedName>
        <fullName evidence="3">D-isomer specific 2-hydroxyacid dehydrogenase, catalytic domain</fullName>
    </recommendedName>
</protein>
<reference evidence="2" key="1">
    <citation type="submission" date="2017-01" db="EMBL/GenBank/DDBJ databases">
        <authorList>
            <person name="Varghese N."/>
            <person name="Submissions S."/>
        </authorList>
    </citation>
    <scope>NUCLEOTIDE SEQUENCE [LARGE SCALE GENOMIC DNA]</scope>
    <source>
        <strain evidence="2">CGMCC 1.7737</strain>
    </source>
</reference>
<name>A0A1N7DH05_9EURY</name>
<dbReference type="AlphaFoldDB" id="A0A1N7DH05"/>
<gene>
    <name evidence="1" type="ORF">SAMN05421858_3616</name>
</gene>
<keyword evidence="2" id="KW-1185">Reference proteome</keyword>
<dbReference type="SUPFAM" id="SSF52283">
    <property type="entry name" value="Formate/glycerate dehydrogenase catalytic domain-like"/>
    <property type="match status" value="1"/>
</dbReference>
<evidence type="ECO:0000313" key="2">
    <source>
        <dbReference type="Proteomes" id="UP000186914"/>
    </source>
</evidence>
<evidence type="ECO:0008006" key="3">
    <source>
        <dbReference type="Google" id="ProtNLM"/>
    </source>
</evidence>
<accession>A0A1N7DH05</accession>
<proteinExistence type="predicted"/>
<dbReference type="Gene3D" id="3.40.50.720">
    <property type="entry name" value="NAD(P)-binding Rossmann-like Domain"/>
    <property type="match status" value="1"/>
</dbReference>
<organism evidence="1 2">
    <name type="scientific">Haladaptatus litoreus</name>
    <dbReference type="NCBI Taxonomy" id="553468"/>
    <lineage>
        <taxon>Archaea</taxon>
        <taxon>Methanobacteriati</taxon>
        <taxon>Methanobacteriota</taxon>
        <taxon>Stenosarchaea group</taxon>
        <taxon>Halobacteria</taxon>
        <taxon>Halobacteriales</taxon>
        <taxon>Haladaptataceae</taxon>
        <taxon>Haladaptatus</taxon>
    </lineage>
</organism>